<proteinExistence type="predicted"/>
<evidence type="ECO:0000313" key="1">
    <source>
        <dbReference type="EMBL" id="AGL62557.1"/>
    </source>
</evidence>
<dbReference type="AlphaFoldDB" id="R4PXR8"/>
<accession>R4PXR8</accession>
<name>R4PXR8_9BACT</name>
<organism evidence="1 2">
    <name type="scientific">Candidatus Saccharimonas aalborgensis</name>
    <dbReference type="NCBI Taxonomy" id="1332188"/>
    <lineage>
        <taxon>Bacteria</taxon>
        <taxon>Candidatus Saccharimonadota</taxon>
        <taxon>Candidatus Saccharimonadia</taxon>
        <taxon>Candidatus Saccharimonadales</taxon>
        <taxon>Candidatus Saccharimonadaceae</taxon>
        <taxon>Candidatus Saccharimonas</taxon>
    </lineage>
</organism>
<reference evidence="1 2" key="1">
    <citation type="journal article" date="2013" name="Nat. Biotechnol.">
        <title>Genome sequences of rare, uncultured bacteria obtained by differential coverage binning of multiple metagenomes.</title>
        <authorList>
            <person name="Albertsen M."/>
            <person name="Hugenholtz P."/>
            <person name="Skarshewski A."/>
            <person name="Nielsen K.L."/>
            <person name="Tyson G.W."/>
            <person name="Nielsen P.H."/>
        </authorList>
    </citation>
    <scope>NUCLEOTIDE SEQUENCE [LARGE SCALE GENOMIC DNA]</scope>
    <source>
        <strain evidence="1">TM71</strain>
    </source>
</reference>
<protein>
    <submittedName>
        <fullName evidence="1">Uncharacterized protein</fullName>
    </submittedName>
</protein>
<dbReference type="KEGG" id="saal:L336_0855"/>
<evidence type="ECO:0000313" key="2">
    <source>
        <dbReference type="Proteomes" id="UP000013893"/>
    </source>
</evidence>
<dbReference type="EMBL" id="CP005957">
    <property type="protein sequence ID" value="AGL62557.1"/>
    <property type="molecule type" value="Genomic_DNA"/>
</dbReference>
<sequence>MLDNSANRSNVSIVVRVMEPRVSKGNALRLKYVMELRPKFTPIVCLEHREVNA</sequence>
<dbReference type="HOGENOM" id="CLU_3059694_0_0_0"/>
<dbReference type="Proteomes" id="UP000013893">
    <property type="component" value="Chromosome"/>
</dbReference>
<gene>
    <name evidence="1" type="ORF">L336_0855</name>
</gene>
<keyword evidence="2" id="KW-1185">Reference proteome</keyword>